<evidence type="ECO:0000313" key="2">
    <source>
        <dbReference type="Proteomes" id="UP000298652"/>
    </source>
</evidence>
<gene>
    <name evidence="1" type="ORF">SEVIR_9G066400v2</name>
</gene>
<dbReference type="AlphaFoldDB" id="A0A4U6SUX7"/>
<dbReference type="Gramene" id="TKV91012">
    <property type="protein sequence ID" value="TKV91012"/>
    <property type="gene ID" value="SEVIR_9G066400v2"/>
</dbReference>
<reference evidence="1" key="1">
    <citation type="submission" date="2019-03" db="EMBL/GenBank/DDBJ databases">
        <title>WGS assembly of Setaria viridis.</title>
        <authorList>
            <person name="Huang P."/>
            <person name="Jenkins J."/>
            <person name="Grimwood J."/>
            <person name="Barry K."/>
            <person name="Healey A."/>
            <person name="Mamidi S."/>
            <person name="Sreedasyam A."/>
            <person name="Shu S."/>
            <person name="Feldman M."/>
            <person name="Wu J."/>
            <person name="Yu Y."/>
            <person name="Chen C."/>
            <person name="Johnson J."/>
            <person name="Rokhsar D."/>
            <person name="Baxter I."/>
            <person name="Schmutz J."/>
            <person name="Brutnell T."/>
            <person name="Kellogg E."/>
        </authorList>
    </citation>
    <scope>NUCLEOTIDE SEQUENCE [LARGE SCALE GENOMIC DNA]</scope>
</reference>
<accession>A0A4U6SUX7</accession>
<dbReference type="EMBL" id="CM016560">
    <property type="protein sequence ID" value="TKV91012.1"/>
    <property type="molecule type" value="Genomic_DNA"/>
</dbReference>
<dbReference type="Proteomes" id="UP000298652">
    <property type="component" value="Chromosome 9"/>
</dbReference>
<keyword evidence="2" id="KW-1185">Reference proteome</keyword>
<organism evidence="1 2">
    <name type="scientific">Setaria viridis</name>
    <name type="common">Green bristlegrass</name>
    <name type="synonym">Setaria italica subsp. viridis</name>
    <dbReference type="NCBI Taxonomy" id="4556"/>
    <lineage>
        <taxon>Eukaryota</taxon>
        <taxon>Viridiplantae</taxon>
        <taxon>Streptophyta</taxon>
        <taxon>Embryophyta</taxon>
        <taxon>Tracheophyta</taxon>
        <taxon>Spermatophyta</taxon>
        <taxon>Magnoliopsida</taxon>
        <taxon>Liliopsida</taxon>
        <taxon>Poales</taxon>
        <taxon>Poaceae</taxon>
        <taxon>PACMAD clade</taxon>
        <taxon>Panicoideae</taxon>
        <taxon>Panicodae</taxon>
        <taxon>Paniceae</taxon>
        <taxon>Cenchrinae</taxon>
        <taxon>Setaria</taxon>
    </lineage>
</organism>
<proteinExistence type="predicted"/>
<name>A0A4U6SUX7_SETVI</name>
<sequence length="218" mass="25264">MITHALHVHMYIYICTLQRRYHDEIRHAHAHITPRVHDVVVIDHPRAPVCAHVGADGDAAQEMTARARPHRPGAADSIHDTRAAHLRPRGHAGHRHCWQLRHRHCWQLRHLGHAGHLRHLGNTGHFRDRHLRHAGHFRHLGNAGHFRDRHLRHAGHFRHLGNAGHFRDWHLRHAGHFRHRKRRQAWQLGHRQVGEEAGRVARVGAAAEEHGGHDERNG</sequence>
<protein>
    <submittedName>
        <fullName evidence="1">Uncharacterized protein</fullName>
    </submittedName>
</protein>
<evidence type="ECO:0000313" key="1">
    <source>
        <dbReference type="EMBL" id="TKV91012.1"/>
    </source>
</evidence>